<evidence type="ECO:0000313" key="13">
    <source>
        <dbReference type="Proteomes" id="UP000006437"/>
    </source>
</evidence>
<dbReference type="RefSeq" id="WP_009525890.1">
    <property type="nucleotide sequence ID" value="NZ_JH414558.1"/>
</dbReference>
<dbReference type="PROSITE" id="PS00609">
    <property type="entry name" value="GLYCOSYL_HYDROL_F32"/>
    <property type="match status" value="1"/>
</dbReference>
<comment type="pathway">
    <text evidence="1 9">Glycan biosynthesis; sucrose metabolism.</text>
</comment>
<evidence type="ECO:0000256" key="4">
    <source>
        <dbReference type="ARBA" id="ARBA00019623"/>
    </source>
</evidence>
<evidence type="ECO:0000256" key="2">
    <source>
        <dbReference type="ARBA" id="ARBA00009902"/>
    </source>
</evidence>
<dbReference type="PATRIC" id="fig|796937.3.peg.855"/>
<keyword evidence="9" id="KW-0963">Cytoplasm</keyword>
<dbReference type="BioCyc" id="EBAC796937-HMP:GMGH-1669-MONOMER"/>
<evidence type="ECO:0000256" key="1">
    <source>
        <dbReference type="ARBA" id="ARBA00004914"/>
    </source>
</evidence>
<dbReference type="SUPFAM" id="SSF49899">
    <property type="entry name" value="Concanavalin A-like lectins/glucanases"/>
    <property type="match status" value="1"/>
</dbReference>
<evidence type="ECO:0000259" key="11">
    <source>
        <dbReference type="Pfam" id="PF08244"/>
    </source>
</evidence>
<sequence length="496" mass="57986">MKKITNKEKYRVLEKSDLQNLKDMNEEIKKSRFRQKFHIQPITGLLNDPNGFCFFDDEWHIFYQWFPFGAMHGAKNWYHMTSDDLVSWKNKGLALKPDTVFDNRGVYSGSAIIYDNKLNLIYTGNHKDERDIRHPYQCVAVLEDNEKFVKKDEPIINMSQDYTEHQRDPKIMYVDNKYYIILGAQDKNLKGRALIYVSDDIYNNWKLLGELKVKGYEDFGYMWECPDLIKIEDKYVLIFSPQGLQANGYKYNNIYQNGYIIGKMDFETLEFIPESEFEELDGGFDFYASQSANQNIYENTAVLIAWMGLPDSSYTTDDENWSGCLTLPRELSIKNGKLVQKPARNLKILRDDVITSHISKDYLQKIETPLEIKLDNINSKNLEINIFSDKNNSSNSGFKISFDNKKCEFTIDRGSLSNKINTNQGSTRTIKLNVLDKLDIFIDNSSIEIFINDGEYTMTSRVFPTDEECMLYIKAKDNIKLEMCRLKELMNEEFII</sequence>
<dbReference type="InterPro" id="IPR023296">
    <property type="entry name" value="Glyco_hydro_beta-prop_sf"/>
</dbReference>
<dbReference type="EC" id="3.2.1.26" evidence="3 8"/>
<dbReference type="GO" id="GO:0004564">
    <property type="term" value="F:beta-fructofuranosidase activity"/>
    <property type="evidence" value="ECO:0007669"/>
    <property type="project" value="UniProtKB-EC"/>
</dbReference>
<comment type="subcellular location">
    <subcellularLocation>
        <location evidence="9">Cytoplasm</location>
    </subcellularLocation>
</comment>
<accession>G9WZR0</accession>
<proteinExistence type="inferred from homology"/>
<comment type="catalytic activity">
    <reaction evidence="8">
        <text>Hydrolysis of terminal non-reducing beta-D-fructofuranoside residues in beta-D-fructofuranosides.</text>
        <dbReference type="EC" id="3.2.1.26"/>
    </reaction>
</comment>
<evidence type="ECO:0000256" key="3">
    <source>
        <dbReference type="ARBA" id="ARBA00012758"/>
    </source>
</evidence>
<keyword evidence="9" id="KW-0119">Carbohydrate metabolism</keyword>
<dbReference type="GO" id="GO:0005737">
    <property type="term" value="C:cytoplasm"/>
    <property type="evidence" value="ECO:0007669"/>
    <property type="project" value="UniProtKB-SubCell"/>
</dbReference>
<dbReference type="InterPro" id="IPR051214">
    <property type="entry name" value="GH32_Enzymes"/>
</dbReference>
<dbReference type="InterPro" id="IPR006232">
    <property type="entry name" value="Suc6P_hydrolase"/>
</dbReference>
<name>G9WZR0_9FIRM</name>
<dbReference type="Gene3D" id="2.115.10.20">
    <property type="entry name" value="Glycosyl hydrolase domain, family 43"/>
    <property type="match status" value="1"/>
</dbReference>
<evidence type="ECO:0000313" key="12">
    <source>
        <dbReference type="EMBL" id="EHL15690.1"/>
    </source>
</evidence>
<dbReference type="InterPro" id="IPR013189">
    <property type="entry name" value="Glyco_hydro_32_C"/>
</dbReference>
<keyword evidence="6 8" id="KW-0326">Glycosidase</keyword>
<dbReference type="EMBL" id="AFZE01000009">
    <property type="protein sequence ID" value="EHL15690.1"/>
    <property type="molecule type" value="Genomic_DNA"/>
</dbReference>
<evidence type="ECO:0000256" key="6">
    <source>
        <dbReference type="ARBA" id="ARBA00023295"/>
    </source>
</evidence>
<dbReference type="CDD" id="cd18623">
    <property type="entry name" value="GH32_ScrB-like"/>
    <property type="match status" value="1"/>
</dbReference>
<protein>
    <recommendedName>
        <fullName evidence="4 8">Sucrose-6-phosphate hydrolase</fullName>
        <ecNumber evidence="3 8">3.2.1.26</ecNumber>
    </recommendedName>
    <alternativeName>
        <fullName evidence="7 9">Invertase</fullName>
    </alternativeName>
</protein>
<dbReference type="Gene3D" id="2.60.120.560">
    <property type="entry name" value="Exo-inulinase, domain 1"/>
    <property type="match status" value="1"/>
</dbReference>
<keyword evidence="5 8" id="KW-0378">Hydrolase</keyword>
<comment type="similarity">
    <text evidence="2 8">Belongs to the glycosyl hydrolase 32 family.</text>
</comment>
<dbReference type="HOGENOM" id="CLU_001528_7_1_9"/>
<dbReference type="AlphaFoldDB" id="G9WZR0"/>
<dbReference type="Pfam" id="PF08244">
    <property type="entry name" value="Glyco_hydro_32C"/>
    <property type="match status" value="1"/>
</dbReference>
<dbReference type="GO" id="GO:0005985">
    <property type="term" value="P:sucrose metabolic process"/>
    <property type="evidence" value="ECO:0007669"/>
    <property type="project" value="UniProtKB-UniPathway"/>
</dbReference>
<dbReference type="Proteomes" id="UP000006437">
    <property type="component" value="Unassembled WGS sequence"/>
</dbReference>
<dbReference type="UniPathway" id="UPA00238"/>
<dbReference type="InterPro" id="IPR018053">
    <property type="entry name" value="Glyco_hydro_32_AS"/>
</dbReference>
<dbReference type="SUPFAM" id="SSF75005">
    <property type="entry name" value="Arabinanase/levansucrase/invertase"/>
    <property type="match status" value="1"/>
</dbReference>
<reference evidence="12 13" key="1">
    <citation type="submission" date="2011-08" db="EMBL/GenBank/DDBJ databases">
        <title>The Genome Sequence of Eubacteriaceae bacterium ACC19a.</title>
        <authorList>
            <consortium name="The Broad Institute Genome Sequencing Platform"/>
            <person name="Earl A."/>
            <person name="Ward D."/>
            <person name="Feldgarden M."/>
            <person name="Gevers D."/>
            <person name="Sizova M."/>
            <person name="Hazen A."/>
            <person name="Epstein S."/>
            <person name="Young S.K."/>
            <person name="Zeng Q."/>
            <person name="Gargeya S."/>
            <person name="Fitzgerald M."/>
            <person name="Haas B."/>
            <person name="Abouelleil A."/>
            <person name="Alvarado L."/>
            <person name="Arachchi H.M."/>
            <person name="Berlin A."/>
            <person name="Brown A."/>
            <person name="Chapman S.B."/>
            <person name="Chen Z."/>
            <person name="Dunbar C."/>
            <person name="Freedman E."/>
            <person name="Gearin G."/>
            <person name="Gellesch M."/>
            <person name="Goldberg J."/>
            <person name="Griggs A."/>
            <person name="Gujja S."/>
            <person name="Heiman D."/>
            <person name="Howarth C."/>
            <person name="Larson L."/>
            <person name="Lui A."/>
            <person name="MacDonald P.J.P."/>
            <person name="Montmayeur A."/>
            <person name="Murphy C."/>
            <person name="Neiman D."/>
            <person name="Pearson M."/>
            <person name="Priest M."/>
            <person name="Roberts A."/>
            <person name="Saif S."/>
            <person name="Shea T."/>
            <person name="Shenoy N."/>
            <person name="Sisk P."/>
            <person name="Stolte C."/>
            <person name="Sykes S."/>
            <person name="Wortman J."/>
            <person name="Nusbaum C."/>
            <person name="Birren B."/>
        </authorList>
    </citation>
    <scope>NUCLEOTIDE SEQUENCE [LARGE SCALE GENOMIC DNA]</scope>
    <source>
        <strain evidence="12 13">ACC19a</strain>
    </source>
</reference>
<dbReference type="NCBIfam" id="TIGR01322">
    <property type="entry name" value="scrB_fam"/>
    <property type="match status" value="1"/>
</dbReference>
<dbReference type="SMART" id="SM00640">
    <property type="entry name" value="Glyco_32"/>
    <property type="match status" value="1"/>
</dbReference>
<dbReference type="Pfam" id="PF00251">
    <property type="entry name" value="Glyco_hydro_32N"/>
    <property type="match status" value="1"/>
</dbReference>
<evidence type="ECO:0000256" key="9">
    <source>
        <dbReference type="RuleBase" id="RU365015"/>
    </source>
</evidence>
<evidence type="ECO:0000256" key="8">
    <source>
        <dbReference type="RuleBase" id="RU362110"/>
    </source>
</evidence>
<feature type="domain" description="Glycosyl hydrolase family 32 N-terminal" evidence="10">
    <location>
        <begin position="38"/>
        <end position="342"/>
    </location>
</feature>
<dbReference type="InterPro" id="IPR013148">
    <property type="entry name" value="Glyco_hydro_32_N"/>
</dbReference>
<dbReference type="PANTHER" id="PTHR43101">
    <property type="entry name" value="BETA-FRUCTOSIDASE"/>
    <property type="match status" value="1"/>
</dbReference>
<evidence type="ECO:0000256" key="5">
    <source>
        <dbReference type="ARBA" id="ARBA00022801"/>
    </source>
</evidence>
<feature type="domain" description="Glycosyl hydrolase family 32 C-terminal" evidence="11">
    <location>
        <begin position="366"/>
        <end position="468"/>
    </location>
</feature>
<dbReference type="InterPro" id="IPR001362">
    <property type="entry name" value="Glyco_hydro_32"/>
</dbReference>
<evidence type="ECO:0000256" key="7">
    <source>
        <dbReference type="ARBA" id="ARBA00033367"/>
    </source>
</evidence>
<evidence type="ECO:0000259" key="10">
    <source>
        <dbReference type="Pfam" id="PF00251"/>
    </source>
</evidence>
<comment type="caution">
    <text evidence="12">The sequence shown here is derived from an EMBL/GenBank/DDBJ whole genome shotgun (WGS) entry which is preliminary data.</text>
</comment>
<dbReference type="PANTHER" id="PTHR43101:SF1">
    <property type="entry name" value="BETA-FRUCTOSIDASE"/>
    <property type="match status" value="1"/>
</dbReference>
<dbReference type="InterPro" id="IPR013320">
    <property type="entry name" value="ConA-like_dom_sf"/>
</dbReference>
<organism evidence="12 13">
    <name type="scientific">Peptoanaerobacter stomatis</name>
    <dbReference type="NCBI Taxonomy" id="796937"/>
    <lineage>
        <taxon>Bacteria</taxon>
        <taxon>Bacillati</taxon>
        <taxon>Bacillota</taxon>
        <taxon>Clostridia</taxon>
        <taxon>Peptostreptococcales</taxon>
        <taxon>Filifactoraceae</taxon>
        <taxon>Peptoanaerobacter</taxon>
    </lineage>
</organism>
<comment type="function">
    <text evidence="9">Enables the bacterium to metabolize sucrose as a sole carbon source.</text>
</comment>
<gene>
    <name evidence="12" type="ORF">HMPREF9629_01661</name>
</gene>